<proteinExistence type="predicted"/>
<dbReference type="Proteomes" id="UP001152598">
    <property type="component" value="Unassembled WGS sequence"/>
</dbReference>
<sequence length="48" mass="5612">MIKQIKKTSDIDEVNRLLNDGWVLMAESLTEFVLGAPSKVWEEYKKEK</sequence>
<organism evidence="1 2">
    <name type="scientific">Lactococcus lactis</name>
    <dbReference type="NCBI Taxonomy" id="1358"/>
    <lineage>
        <taxon>Bacteria</taxon>
        <taxon>Bacillati</taxon>
        <taxon>Bacillota</taxon>
        <taxon>Bacilli</taxon>
        <taxon>Lactobacillales</taxon>
        <taxon>Streptococcaceae</taxon>
        <taxon>Lactococcus</taxon>
    </lineage>
</organism>
<dbReference type="RefSeq" id="WP_278228281.1">
    <property type="nucleotide sequence ID" value="NZ_JAOWLV010000002.1"/>
</dbReference>
<evidence type="ECO:0000313" key="2">
    <source>
        <dbReference type="Proteomes" id="UP001152598"/>
    </source>
</evidence>
<gene>
    <name evidence="1" type="ORF">OGZ50_04925</name>
</gene>
<dbReference type="AlphaFoldDB" id="A0AAP3Z0F4"/>
<reference evidence="1" key="2">
    <citation type="journal article" date="2023" name="Food Microbiol.">
        <title>Evaluation of the fermentation potential of lactic acid bacteria isolated from herbs, fruits and vegetables as starter cultures in nut-based milk alternatives.</title>
        <authorList>
            <person name="Huang W."/>
            <person name="Dong A."/>
            <person name="Pham H.T."/>
            <person name="Zhou C."/>
            <person name="Huo Z."/>
            <person name="Watjen A.P."/>
            <person name="Prakash S."/>
            <person name="Bang-Berthelsen C.H."/>
            <person name="Turner M.S."/>
        </authorList>
    </citation>
    <scope>NUCLEOTIDE SEQUENCE</scope>
    <source>
        <strain evidence="1">54</strain>
    </source>
</reference>
<dbReference type="EMBL" id="JAOWLV010000002">
    <property type="protein sequence ID" value="MDG4976076.1"/>
    <property type="molecule type" value="Genomic_DNA"/>
</dbReference>
<evidence type="ECO:0000313" key="1">
    <source>
        <dbReference type="EMBL" id="MDG4976076.1"/>
    </source>
</evidence>
<accession>A0AAP3Z0F4</accession>
<name>A0AAP3Z0F4_9LACT</name>
<reference evidence="1" key="1">
    <citation type="submission" date="2022-10" db="EMBL/GenBank/DDBJ databases">
        <authorList>
            <person name="Turner M.S."/>
            <person name="Huang W."/>
        </authorList>
    </citation>
    <scope>NUCLEOTIDE SEQUENCE</scope>
    <source>
        <strain evidence="1">54</strain>
    </source>
</reference>
<protein>
    <submittedName>
        <fullName evidence="1">Uncharacterized protein</fullName>
    </submittedName>
</protein>
<comment type="caution">
    <text evidence="1">The sequence shown here is derived from an EMBL/GenBank/DDBJ whole genome shotgun (WGS) entry which is preliminary data.</text>
</comment>